<name>A0ABP3TTA4_9FLAO</name>
<keyword evidence="2" id="KW-1185">Reference proteome</keyword>
<accession>A0ABP3TTA4</accession>
<evidence type="ECO:0000313" key="2">
    <source>
        <dbReference type="Proteomes" id="UP001501758"/>
    </source>
</evidence>
<dbReference type="Proteomes" id="UP001501758">
    <property type="component" value="Unassembled WGS sequence"/>
</dbReference>
<organism evidence="1 2">
    <name type="scientific">Aquimarina litoralis</name>
    <dbReference type="NCBI Taxonomy" id="584605"/>
    <lineage>
        <taxon>Bacteria</taxon>
        <taxon>Pseudomonadati</taxon>
        <taxon>Bacteroidota</taxon>
        <taxon>Flavobacteriia</taxon>
        <taxon>Flavobacteriales</taxon>
        <taxon>Flavobacteriaceae</taxon>
        <taxon>Aquimarina</taxon>
    </lineage>
</organism>
<proteinExistence type="predicted"/>
<dbReference type="RefSeq" id="WP_343911684.1">
    <property type="nucleotide sequence ID" value="NZ_BAAAGE010000001.1"/>
</dbReference>
<comment type="caution">
    <text evidence="1">The sequence shown here is derived from an EMBL/GenBank/DDBJ whole genome shotgun (WGS) entry which is preliminary data.</text>
</comment>
<dbReference type="EMBL" id="BAAAGE010000001">
    <property type="protein sequence ID" value="GAA0717543.1"/>
    <property type="molecule type" value="Genomic_DNA"/>
</dbReference>
<evidence type="ECO:0000313" key="1">
    <source>
        <dbReference type="EMBL" id="GAA0717543.1"/>
    </source>
</evidence>
<gene>
    <name evidence="1" type="ORF">GCM10009430_14600</name>
</gene>
<reference evidence="2" key="1">
    <citation type="journal article" date="2019" name="Int. J. Syst. Evol. Microbiol.">
        <title>The Global Catalogue of Microorganisms (GCM) 10K type strain sequencing project: providing services to taxonomists for standard genome sequencing and annotation.</title>
        <authorList>
            <consortium name="The Broad Institute Genomics Platform"/>
            <consortium name="The Broad Institute Genome Sequencing Center for Infectious Disease"/>
            <person name="Wu L."/>
            <person name="Ma J."/>
        </authorList>
    </citation>
    <scope>NUCLEOTIDE SEQUENCE [LARGE SCALE GENOMIC DNA]</scope>
    <source>
        <strain evidence="2">JCM 15974</strain>
    </source>
</reference>
<protein>
    <submittedName>
        <fullName evidence="1">Uncharacterized protein</fullName>
    </submittedName>
</protein>
<sequence length="80" mass="9247">MDQNLSSIQEELSISDLRKVIRNLITFIVVDGKEYVNDSNKIDYVKSYVMLLAKIINQVDQEEHTSLIKNISDDIANYIK</sequence>